<dbReference type="Proteomes" id="UP000187203">
    <property type="component" value="Unassembled WGS sequence"/>
</dbReference>
<dbReference type="EMBL" id="AWUE01023278">
    <property type="protein sequence ID" value="OMO54322.1"/>
    <property type="molecule type" value="Genomic_DNA"/>
</dbReference>
<gene>
    <name evidence="1" type="ORF">COLO4_36528</name>
</gene>
<protein>
    <submittedName>
        <fullName evidence="1">Uncharacterized protein</fullName>
    </submittedName>
</protein>
<dbReference type="AlphaFoldDB" id="A0A1R3G8A8"/>
<evidence type="ECO:0000313" key="2">
    <source>
        <dbReference type="Proteomes" id="UP000187203"/>
    </source>
</evidence>
<proteinExistence type="predicted"/>
<sequence>MENPIQDIPVEIEVDLNSSDCSDEVRGASNATINAASTQTKPTAIITGIGNADSTHAGIQACN</sequence>
<organism evidence="1 2">
    <name type="scientific">Corchorus olitorius</name>
    <dbReference type="NCBI Taxonomy" id="93759"/>
    <lineage>
        <taxon>Eukaryota</taxon>
        <taxon>Viridiplantae</taxon>
        <taxon>Streptophyta</taxon>
        <taxon>Embryophyta</taxon>
        <taxon>Tracheophyta</taxon>
        <taxon>Spermatophyta</taxon>
        <taxon>Magnoliopsida</taxon>
        <taxon>eudicotyledons</taxon>
        <taxon>Gunneridae</taxon>
        <taxon>Pentapetalae</taxon>
        <taxon>rosids</taxon>
        <taxon>malvids</taxon>
        <taxon>Malvales</taxon>
        <taxon>Malvaceae</taxon>
        <taxon>Grewioideae</taxon>
        <taxon>Apeibeae</taxon>
        <taxon>Corchorus</taxon>
    </lineage>
</organism>
<name>A0A1R3G8A8_9ROSI</name>
<keyword evidence="2" id="KW-1185">Reference proteome</keyword>
<evidence type="ECO:0000313" key="1">
    <source>
        <dbReference type="EMBL" id="OMO54322.1"/>
    </source>
</evidence>
<comment type="caution">
    <text evidence="1">The sequence shown here is derived from an EMBL/GenBank/DDBJ whole genome shotgun (WGS) entry which is preliminary data.</text>
</comment>
<accession>A0A1R3G8A8</accession>
<reference evidence="2" key="1">
    <citation type="submission" date="2013-09" db="EMBL/GenBank/DDBJ databases">
        <title>Corchorus olitorius genome sequencing.</title>
        <authorList>
            <person name="Alam M."/>
            <person name="Haque M.S."/>
            <person name="Islam M.S."/>
            <person name="Emdad E.M."/>
            <person name="Islam M.M."/>
            <person name="Ahmed B."/>
            <person name="Halim A."/>
            <person name="Hossen Q.M.M."/>
            <person name="Hossain M.Z."/>
            <person name="Ahmed R."/>
            <person name="Khan M.M."/>
            <person name="Islam R."/>
            <person name="Rashid M.M."/>
            <person name="Khan S.A."/>
            <person name="Rahman M.S."/>
            <person name="Alam M."/>
            <person name="Yahiya A.S."/>
            <person name="Khan M.S."/>
            <person name="Azam M.S."/>
            <person name="Haque T."/>
            <person name="Lashkar M.Z.H."/>
            <person name="Akhand A.I."/>
            <person name="Morshed G."/>
            <person name="Roy S."/>
            <person name="Uddin K.S."/>
            <person name="Rabeya T."/>
            <person name="Hossain A.S."/>
            <person name="Chowdhury A."/>
            <person name="Snigdha A.R."/>
            <person name="Mortoza M.S."/>
            <person name="Matin S.A."/>
            <person name="Hoque S.M.E."/>
            <person name="Islam M.K."/>
            <person name="Roy D.K."/>
            <person name="Haider R."/>
            <person name="Moosa M.M."/>
            <person name="Elias S.M."/>
            <person name="Hasan A.M."/>
            <person name="Jahan S."/>
            <person name="Shafiuddin M."/>
            <person name="Mahmood N."/>
            <person name="Shommy N.S."/>
        </authorList>
    </citation>
    <scope>NUCLEOTIDE SEQUENCE [LARGE SCALE GENOMIC DNA]</scope>
    <source>
        <strain evidence="2">cv. O-4</strain>
    </source>
</reference>